<comment type="caution">
    <text evidence="7">The sequence shown here is derived from an EMBL/GenBank/DDBJ whole genome shotgun (WGS) entry which is preliminary data.</text>
</comment>
<evidence type="ECO:0000256" key="3">
    <source>
        <dbReference type="ARBA" id="ARBA00022884"/>
    </source>
</evidence>
<dbReference type="Pfam" id="PF04146">
    <property type="entry name" value="YTH"/>
    <property type="match status" value="1"/>
</dbReference>
<dbReference type="Gene3D" id="3.10.590.10">
    <property type="entry name" value="ph1033 like domains"/>
    <property type="match status" value="1"/>
</dbReference>
<evidence type="ECO:0000256" key="4">
    <source>
        <dbReference type="RuleBase" id="RU369095"/>
    </source>
</evidence>
<dbReference type="PROSITE" id="PS50882">
    <property type="entry name" value="YTH"/>
    <property type="match status" value="1"/>
</dbReference>
<accession>A0A8J5CA08</accession>
<evidence type="ECO:0000256" key="2">
    <source>
        <dbReference type="ARBA" id="ARBA00022490"/>
    </source>
</evidence>
<evidence type="ECO:0000259" key="6">
    <source>
        <dbReference type="PROSITE" id="PS50882"/>
    </source>
</evidence>
<evidence type="ECO:0000256" key="5">
    <source>
        <dbReference type="SAM" id="MobiDB-lite"/>
    </source>
</evidence>
<gene>
    <name evidence="7" type="ORF">ZIOFF_071759</name>
</gene>
<dbReference type="Proteomes" id="UP000734854">
    <property type="component" value="Unassembled WGS sequence"/>
</dbReference>
<evidence type="ECO:0000256" key="1">
    <source>
        <dbReference type="ARBA" id="ARBA00004496"/>
    </source>
</evidence>
<evidence type="ECO:0000313" key="8">
    <source>
        <dbReference type="Proteomes" id="UP000734854"/>
    </source>
</evidence>
<comment type="similarity">
    <text evidence="4">Belongs to the YTHDF family.</text>
</comment>
<comment type="subcellular location">
    <subcellularLocation>
        <location evidence="1">Cytoplasm</location>
    </subcellularLocation>
</comment>
<dbReference type="GO" id="GO:1990247">
    <property type="term" value="F:N6-methyladenosine-containing RNA reader activity"/>
    <property type="evidence" value="ECO:0007669"/>
    <property type="project" value="UniProtKB-UniRule"/>
</dbReference>
<dbReference type="PANTHER" id="PTHR12357">
    <property type="entry name" value="YTH YT521-B HOMOLOGY DOMAIN-CONTAINING"/>
    <property type="match status" value="1"/>
</dbReference>
<keyword evidence="8" id="KW-1185">Reference proteome</keyword>
<dbReference type="EMBL" id="JACMSC010000021">
    <property type="protein sequence ID" value="KAG6470682.1"/>
    <property type="molecule type" value="Genomic_DNA"/>
</dbReference>
<feature type="region of interest" description="Disordered" evidence="5">
    <location>
        <begin position="73"/>
        <end position="93"/>
    </location>
</feature>
<feature type="domain" description="YTH" evidence="6">
    <location>
        <begin position="521"/>
        <end position="658"/>
    </location>
</feature>
<protein>
    <recommendedName>
        <fullName evidence="4">YTH domain-containing family protein</fullName>
    </recommendedName>
</protein>
<feature type="compositionally biased region" description="Polar residues" evidence="5">
    <location>
        <begin position="246"/>
        <end position="269"/>
    </location>
</feature>
<comment type="function">
    <text evidence="4">Specifically recognizes and binds N6-methyladenosine (m6A)-containing RNAs, and regulates mRNA stability. M6A is a modification present at internal sites of mRNAs and some non-coding RNAs and plays a role in mRNA stability and processing.</text>
</comment>
<keyword evidence="3 4" id="KW-0694">RNA-binding</keyword>
<feature type="compositionally biased region" description="Polar residues" evidence="5">
    <location>
        <begin position="354"/>
        <end position="374"/>
    </location>
</feature>
<dbReference type="PANTHER" id="PTHR12357:SF99">
    <property type="entry name" value="YTH DOMAIN-CONTAINING PROTEIN ECT2-RELATED"/>
    <property type="match status" value="1"/>
</dbReference>
<dbReference type="GO" id="GO:0005737">
    <property type="term" value="C:cytoplasm"/>
    <property type="evidence" value="ECO:0007669"/>
    <property type="project" value="UniProtKB-SubCell"/>
</dbReference>
<dbReference type="FunFam" id="3.10.590.10:FF:000001">
    <property type="entry name" value="YTH domain family 1, isoform CRA_a"/>
    <property type="match status" value="1"/>
</dbReference>
<feature type="region of interest" description="Disordered" evidence="5">
    <location>
        <begin position="353"/>
        <end position="374"/>
    </location>
</feature>
<dbReference type="AlphaFoldDB" id="A0A8J5CA08"/>
<dbReference type="InterPro" id="IPR045168">
    <property type="entry name" value="YTH_prot"/>
</dbReference>
<feature type="compositionally biased region" description="Polar residues" evidence="5">
    <location>
        <begin position="277"/>
        <end position="321"/>
    </location>
</feature>
<dbReference type="GO" id="GO:0061157">
    <property type="term" value="P:mRNA destabilization"/>
    <property type="evidence" value="ECO:0007669"/>
    <property type="project" value="TreeGrafter"/>
</dbReference>
<feature type="region of interest" description="Disordered" evidence="5">
    <location>
        <begin position="244"/>
        <end position="321"/>
    </location>
</feature>
<dbReference type="GO" id="GO:0003729">
    <property type="term" value="F:mRNA binding"/>
    <property type="evidence" value="ECO:0007669"/>
    <property type="project" value="UniProtKB-UniRule"/>
</dbReference>
<sequence length="783" mass="86305">MAAVSPAPPADRILLSLELVPCFRFTALASFLVENSWASDANACERITVYLFCYVCIDKLSTDLMQKLSLDSNSKSDNVSGVTKKTSGGQYASANGGKVTPIPTYERSFTPLLQDHKDASMCYLPNGFPSSYYYGACVVIIVLHSFNEIVVSLYRRVNIFVNTLGYDGSVADWEDYSRYVNHDGIEVPPHGVYGDMYHHGYGYAPYSPYPSPGSPVPTLGHSNQLYTSQHYQFPAAYFQPPLPTNAPFTASQNPSSKVNISTSTATDVTPTPIDTAKASSNGIAKGSTNNNNGVTKVKQSQHNTASNTGGAFGKSISSGGQPSSGYQDLRYGFDGMWSPISWYDGSVFADGQQRHTSTNNASSMSPHDANTTSIRNQNLRPLPQFMGMHSPRSAVPGMGNKMYPNNRLYGRNGNGFRGNQGFYSNLYDSSMNGRWVMPMDSKYMPRGQVNGFYGSSNGNLQELSELNKGPRGERFRNQKGVGPDFSLAEREQNLPTDVQDSAVPEKDRYNAADFPVTYADAKFFVIKSYSEDDIHKSIKYNVWASTPHGNKKLDVAYQESKEKINRCPVFLLFSVNTSGQFIGVAEMVGPVDFNKTLDFWQQDKWIGCFPVKWHIVKDVPNSMLKHITLENNENKPVTNSRDTQEVKLEQGLELLKLFKEHVSKTSIVDDFSFYEARQKVMDGKPVMLDEKDKDVANTKPGSQKLMEVVKILKKESAQGGLRVGELVLSETNCAAEAAGVAPKVTKSMAEKHAVTIDVDKGIPQRRALVGLGFIGIKGDQSVY</sequence>
<proteinExistence type="inferred from homology"/>
<dbReference type="CDD" id="cd21134">
    <property type="entry name" value="YTH"/>
    <property type="match status" value="1"/>
</dbReference>
<keyword evidence="2" id="KW-0963">Cytoplasm</keyword>
<evidence type="ECO:0000313" key="7">
    <source>
        <dbReference type="EMBL" id="KAG6470682.1"/>
    </source>
</evidence>
<organism evidence="7 8">
    <name type="scientific">Zingiber officinale</name>
    <name type="common">Ginger</name>
    <name type="synonym">Amomum zingiber</name>
    <dbReference type="NCBI Taxonomy" id="94328"/>
    <lineage>
        <taxon>Eukaryota</taxon>
        <taxon>Viridiplantae</taxon>
        <taxon>Streptophyta</taxon>
        <taxon>Embryophyta</taxon>
        <taxon>Tracheophyta</taxon>
        <taxon>Spermatophyta</taxon>
        <taxon>Magnoliopsida</taxon>
        <taxon>Liliopsida</taxon>
        <taxon>Zingiberales</taxon>
        <taxon>Zingiberaceae</taxon>
        <taxon>Zingiber</taxon>
    </lineage>
</organism>
<dbReference type="InterPro" id="IPR007275">
    <property type="entry name" value="YTH_domain"/>
</dbReference>
<name>A0A8J5CA08_ZINOF</name>
<reference evidence="7 8" key="1">
    <citation type="submission" date="2020-08" db="EMBL/GenBank/DDBJ databases">
        <title>Plant Genome Project.</title>
        <authorList>
            <person name="Zhang R.-G."/>
        </authorList>
    </citation>
    <scope>NUCLEOTIDE SEQUENCE [LARGE SCALE GENOMIC DNA]</scope>
    <source>
        <tissue evidence="7">Rhizome</tissue>
    </source>
</reference>